<evidence type="ECO:0000313" key="4">
    <source>
        <dbReference type="Proteomes" id="UP000243723"/>
    </source>
</evidence>
<protein>
    <submittedName>
        <fullName evidence="3">Proline/serine-rich protein</fullName>
    </submittedName>
</protein>
<reference evidence="3 4" key="1">
    <citation type="submission" date="2017-05" db="EMBL/GenBank/DDBJ databases">
        <title>Draft genome sequence of Elsinoe australis.</title>
        <authorList>
            <person name="Cheng Q."/>
        </authorList>
    </citation>
    <scope>NUCLEOTIDE SEQUENCE [LARGE SCALE GENOMIC DNA]</scope>
    <source>
        <strain evidence="3 4">NL1</strain>
    </source>
</reference>
<keyword evidence="2" id="KW-0732">Signal</keyword>
<feature type="compositionally biased region" description="Polar residues" evidence="1">
    <location>
        <begin position="47"/>
        <end position="60"/>
    </location>
</feature>
<proteinExistence type="predicted"/>
<comment type="caution">
    <text evidence="3">The sequence shown here is derived from an EMBL/GenBank/DDBJ whole genome shotgun (WGS) entry which is preliminary data.</text>
</comment>
<feature type="signal peptide" evidence="2">
    <location>
        <begin position="1"/>
        <end position="24"/>
    </location>
</feature>
<dbReference type="OrthoDB" id="10632477at2759"/>
<evidence type="ECO:0000313" key="3">
    <source>
        <dbReference type="EMBL" id="PSK37485.1"/>
    </source>
</evidence>
<dbReference type="Proteomes" id="UP000243723">
    <property type="component" value="Unassembled WGS sequence"/>
</dbReference>
<name>A0A2P7YNF7_9PEZI</name>
<feature type="region of interest" description="Disordered" evidence="1">
    <location>
        <begin position="193"/>
        <end position="214"/>
    </location>
</feature>
<sequence>MSQPNSPLLMKLMHLLALHHQAHPQPHYSVPQRSTPLSPRDAPPPYSATSQPTISVQTPARPSPSPNSIEIDPSTSMITFNTGPCITGSGNRYLLPTTPNAFTEPTPSSAATLAETTRLVAIFLAAIQRLNCGVAERNAQLQAQYPDLYRGEKGGRGLELTPFLKVNVVVNSGVTVVGDGNVVGLAQGAGRKRKRGGEVVGEGEGVEVKRGRGE</sequence>
<dbReference type="EMBL" id="NHZQ01000412">
    <property type="protein sequence ID" value="PSK37485.1"/>
    <property type="molecule type" value="Genomic_DNA"/>
</dbReference>
<keyword evidence="4" id="KW-1185">Reference proteome</keyword>
<evidence type="ECO:0000256" key="2">
    <source>
        <dbReference type="SAM" id="SignalP"/>
    </source>
</evidence>
<feature type="chain" id="PRO_5015151672" evidence="2">
    <location>
        <begin position="25"/>
        <end position="214"/>
    </location>
</feature>
<accession>A0A2P7YNF7</accession>
<feature type="region of interest" description="Disordered" evidence="1">
    <location>
        <begin position="24"/>
        <end position="75"/>
    </location>
</feature>
<evidence type="ECO:0000256" key="1">
    <source>
        <dbReference type="SAM" id="MobiDB-lite"/>
    </source>
</evidence>
<gene>
    <name evidence="3" type="ORF">B9Z65_2227</name>
</gene>
<organism evidence="3 4">
    <name type="scientific">Elsinoe australis</name>
    <dbReference type="NCBI Taxonomy" id="40998"/>
    <lineage>
        <taxon>Eukaryota</taxon>
        <taxon>Fungi</taxon>
        <taxon>Dikarya</taxon>
        <taxon>Ascomycota</taxon>
        <taxon>Pezizomycotina</taxon>
        <taxon>Dothideomycetes</taxon>
        <taxon>Dothideomycetidae</taxon>
        <taxon>Myriangiales</taxon>
        <taxon>Elsinoaceae</taxon>
        <taxon>Elsinoe</taxon>
    </lineage>
</organism>
<dbReference type="AlphaFoldDB" id="A0A2P7YNF7"/>